<gene>
    <name evidence="3" type="ORF">Hsar01_03672</name>
</gene>
<feature type="compositionally biased region" description="Low complexity" evidence="2">
    <location>
        <begin position="1"/>
        <end position="17"/>
    </location>
</feature>
<organism evidence="3 4">
    <name type="scientific">Haloferula sargassicola</name>
    <dbReference type="NCBI Taxonomy" id="490096"/>
    <lineage>
        <taxon>Bacteria</taxon>
        <taxon>Pseudomonadati</taxon>
        <taxon>Verrucomicrobiota</taxon>
        <taxon>Verrucomicrobiia</taxon>
        <taxon>Verrucomicrobiales</taxon>
        <taxon>Verrucomicrobiaceae</taxon>
        <taxon>Haloferula</taxon>
    </lineage>
</organism>
<accession>A0ABP9UX36</accession>
<feature type="region of interest" description="Disordered" evidence="2">
    <location>
        <begin position="209"/>
        <end position="240"/>
    </location>
</feature>
<protein>
    <submittedName>
        <fullName evidence="3">Uncharacterized protein</fullName>
    </submittedName>
</protein>
<proteinExistence type="predicted"/>
<dbReference type="RefSeq" id="WP_353568525.1">
    <property type="nucleotide sequence ID" value="NZ_BAABRI010000025.1"/>
</dbReference>
<evidence type="ECO:0000256" key="1">
    <source>
        <dbReference type="SAM" id="Coils"/>
    </source>
</evidence>
<keyword evidence="4" id="KW-1185">Reference proteome</keyword>
<feature type="region of interest" description="Disordered" evidence="2">
    <location>
        <begin position="74"/>
        <end position="119"/>
    </location>
</feature>
<dbReference type="EMBL" id="BAABRI010000025">
    <property type="protein sequence ID" value="GAA5484428.1"/>
    <property type="molecule type" value="Genomic_DNA"/>
</dbReference>
<dbReference type="Proteomes" id="UP001476282">
    <property type="component" value="Unassembled WGS sequence"/>
</dbReference>
<comment type="caution">
    <text evidence="3">The sequence shown here is derived from an EMBL/GenBank/DDBJ whole genome shotgun (WGS) entry which is preliminary data.</text>
</comment>
<sequence length="240" mass="25675">MRPLPTTPESLTEPFSTAPGPALEIGSSVAAPNYRRSGPSDRTPYPWLLLASTTLAGVFCYLYLTKPIIAGSETTSENSAAPPASASVPATTTPAPADVSSSKPEAVAPSTLPTTDASPFEETVLRMQHVVFASGPEEEDLGRLTIEVPVAYESGTVHWSMNDVEHARSLLARIQSYQQKARGLREEAVSLITEWDNLIIKSIPESSLRADSPTLPENQGTGTADQAAFKTTNTIEIHDR</sequence>
<feature type="coiled-coil region" evidence="1">
    <location>
        <begin position="167"/>
        <end position="194"/>
    </location>
</feature>
<reference evidence="3 4" key="1">
    <citation type="submission" date="2024-02" db="EMBL/GenBank/DDBJ databases">
        <title>Haloferula sargassicola NBRC 104335.</title>
        <authorList>
            <person name="Ichikawa N."/>
            <person name="Katano-Makiyama Y."/>
            <person name="Hidaka K."/>
        </authorList>
    </citation>
    <scope>NUCLEOTIDE SEQUENCE [LARGE SCALE GENOMIC DNA]</scope>
    <source>
        <strain evidence="3 4">NBRC 104335</strain>
    </source>
</reference>
<feature type="compositionally biased region" description="Polar residues" evidence="2">
    <location>
        <begin position="215"/>
        <end position="240"/>
    </location>
</feature>
<evidence type="ECO:0000256" key="2">
    <source>
        <dbReference type="SAM" id="MobiDB-lite"/>
    </source>
</evidence>
<keyword evidence="1" id="KW-0175">Coiled coil</keyword>
<evidence type="ECO:0000313" key="3">
    <source>
        <dbReference type="EMBL" id="GAA5484428.1"/>
    </source>
</evidence>
<name>A0ABP9UX36_9BACT</name>
<feature type="compositionally biased region" description="Low complexity" evidence="2">
    <location>
        <begin position="74"/>
        <end position="102"/>
    </location>
</feature>
<evidence type="ECO:0000313" key="4">
    <source>
        <dbReference type="Proteomes" id="UP001476282"/>
    </source>
</evidence>
<feature type="region of interest" description="Disordered" evidence="2">
    <location>
        <begin position="1"/>
        <end position="24"/>
    </location>
</feature>